<keyword evidence="10" id="KW-1185">Reference proteome</keyword>
<evidence type="ECO:0000259" key="6">
    <source>
        <dbReference type="Pfam" id="PF04335"/>
    </source>
</evidence>
<evidence type="ECO:0000256" key="3">
    <source>
        <dbReference type="ARBA" id="ARBA00022989"/>
    </source>
</evidence>
<dbReference type="Gene3D" id="3.10.450.230">
    <property type="entry name" value="VirB8 protein"/>
    <property type="match status" value="1"/>
</dbReference>
<evidence type="ECO:0000256" key="2">
    <source>
        <dbReference type="ARBA" id="ARBA00022692"/>
    </source>
</evidence>
<keyword evidence="3 5" id="KW-1133">Transmembrane helix</keyword>
<evidence type="ECO:0000313" key="7">
    <source>
        <dbReference type="EMBL" id="QBH15705.1"/>
    </source>
</evidence>
<organism evidence="8 9">
    <name type="scientific">Desulfobacter hydrogenophilus</name>
    <dbReference type="NCBI Taxonomy" id="2291"/>
    <lineage>
        <taxon>Bacteria</taxon>
        <taxon>Pseudomonadati</taxon>
        <taxon>Thermodesulfobacteriota</taxon>
        <taxon>Desulfobacteria</taxon>
        <taxon>Desulfobacterales</taxon>
        <taxon>Desulfobacteraceae</taxon>
        <taxon>Desulfobacter</taxon>
    </lineage>
</organism>
<dbReference type="AlphaFoldDB" id="A0A328FBB4"/>
<dbReference type="SUPFAM" id="SSF54427">
    <property type="entry name" value="NTF2-like"/>
    <property type="match status" value="1"/>
</dbReference>
<evidence type="ECO:0000256" key="1">
    <source>
        <dbReference type="ARBA" id="ARBA00004167"/>
    </source>
</evidence>
<reference evidence="7 10" key="2">
    <citation type="submission" date="2019-02" db="EMBL/GenBank/DDBJ databases">
        <title>Complete genome sequence of Desulfobacter hydrogenophilus AcRS1.</title>
        <authorList>
            <person name="Marietou A."/>
            <person name="Lund M.B."/>
            <person name="Marshall I.P.G."/>
            <person name="Schreiber L."/>
            <person name="Jorgensen B."/>
        </authorList>
    </citation>
    <scope>NUCLEOTIDE SEQUENCE [LARGE SCALE GENOMIC DNA]</scope>
    <source>
        <strain evidence="7 10">AcRS1</strain>
        <plasmid evidence="7 10">unnamed1</plasmid>
    </source>
</reference>
<evidence type="ECO:0000256" key="4">
    <source>
        <dbReference type="ARBA" id="ARBA00023136"/>
    </source>
</evidence>
<evidence type="ECO:0000256" key="5">
    <source>
        <dbReference type="SAM" id="Phobius"/>
    </source>
</evidence>
<dbReference type="RefSeq" id="WP_111959149.1">
    <property type="nucleotide sequence ID" value="NZ_CP036314.1"/>
</dbReference>
<dbReference type="Proteomes" id="UP000248798">
    <property type="component" value="Unassembled WGS sequence"/>
</dbReference>
<gene>
    <name evidence="8" type="ORF">DO021_17775</name>
    <name evidence="7" type="ORF">EYB58_22795</name>
</gene>
<dbReference type="InterPro" id="IPR035658">
    <property type="entry name" value="TrbF"/>
</dbReference>
<evidence type="ECO:0000313" key="9">
    <source>
        <dbReference type="Proteomes" id="UP000248798"/>
    </source>
</evidence>
<keyword evidence="7" id="KW-0614">Plasmid</keyword>
<evidence type="ECO:0000313" key="10">
    <source>
        <dbReference type="Proteomes" id="UP000293902"/>
    </source>
</evidence>
<evidence type="ECO:0000313" key="8">
    <source>
        <dbReference type="EMBL" id="RAM00722.1"/>
    </source>
</evidence>
<protein>
    <submittedName>
        <fullName evidence="8">Type IV secretion system protein</fullName>
    </submittedName>
</protein>
<keyword evidence="4 5" id="KW-0472">Membrane</keyword>
<geneLocation type="plasmid" evidence="7 10">
    <name>unnamed1</name>
</geneLocation>
<dbReference type="EMBL" id="CP036314">
    <property type="protein sequence ID" value="QBH15705.1"/>
    <property type="molecule type" value="Genomic_DNA"/>
</dbReference>
<comment type="subcellular location">
    <subcellularLocation>
        <location evidence="1">Membrane</location>
        <topology evidence="1">Single-pass membrane protein</topology>
    </subcellularLocation>
</comment>
<proteinExistence type="predicted"/>
<dbReference type="Pfam" id="PF04335">
    <property type="entry name" value="VirB8"/>
    <property type="match status" value="1"/>
</dbReference>
<dbReference type="EMBL" id="QLNI01000040">
    <property type="protein sequence ID" value="RAM00722.1"/>
    <property type="molecule type" value="Genomic_DNA"/>
</dbReference>
<reference evidence="8 9" key="1">
    <citation type="submission" date="2018-06" db="EMBL/GenBank/DDBJ databases">
        <title>Complete Genome Sequence of Desulfobacter hydrogenophilus (DSM3380).</title>
        <authorList>
            <person name="Marietou A."/>
            <person name="Schreiber L."/>
            <person name="Marshall I."/>
            <person name="Jorgensen B."/>
        </authorList>
    </citation>
    <scope>NUCLEOTIDE SEQUENCE [LARGE SCALE GENOMIC DNA]</scope>
    <source>
        <strain evidence="8 9">DSM 3380</strain>
    </source>
</reference>
<dbReference type="InterPro" id="IPR007430">
    <property type="entry name" value="VirB8"/>
</dbReference>
<dbReference type="CDD" id="cd16425">
    <property type="entry name" value="TrbF"/>
    <property type="match status" value="1"/>
</dbReference>
<dbReference type="OrthoDB" id="597581at2"/>
<feature type="domain" description="Bacterial virulence protein VirB8" evidence="6">
    <location>
        <begin position="15"/>
        <end position="217"/>
    </location>
</feature>
<feature type="transmembrane region" description="Helical" evidence="5">
    <location>
        <begin position="32"/>
        <end position="53"/>
    </location>
</feature>
<dbReference type="Proteomes" id="UP000293902">
    <property type="component" value="Plasmid unnamed1"/>
</dbReference>
<sequence length="220" mass="25255">MTAENKTLKNHYLAGRQAWSEMFGSFIQERNLWRRAAILISVIAILLAIGNIMQLTQNKVVPYVVEVDRAGRVSGGLMAKKLETTQEIIQYSLAQFISAWRTVTADIALQEKYLRQSSFMSIGAARNILSQWYSKNNPYITSEKKLVEVRIQALPLYISGETWLVEWLEIERSHKGVERSRKTFQANLVIKRKIPETQEEILCNANGIYIAEISYSQKIQ</sequence>
<keyword evidence="2 5" id="KW-0812">Transmembrane</keyword>
<accession>A0A328FBB4</accession>
<dbReference type="GO" id="GO:0016020">
    <property type="term" value="C:membrane"/>
    <property type="evidence" value="ECO:0007669"/>
    <property type="project" value="UniProtKB-SubCell"/>
</dbReference>
<name>A0A328FBB4_9BACT</name>
<dbReference type="InterPro" id="IPR032710">
    <property type="entry name" value="NTF2-like_dom_sf"/>
</dbReference>